<dbReference type="PANTHER" id="PTHR43866">
    <property type="entry name" value="MALONATE-SEMIALDEHYDE DEHYDROGENASE"/>
    <property type="match status" value="1"/>
</dbReference>
<dbReference type="GO" id="GO:0004491">
    <property type="term" value="F:methylmalonate-semialdehyde dehydrogenase (acylating, NAD) activity"/>
    <property type="evidence" value="ECO:0007669"/>
    <property type="project" value="UniProtKB-EC"/>
</dbReference>
<comment type="similarity">
    <text evidence="1">Belongs to the aldehyde dehydrogenase family.</text>
</comment>
<dbReference type="InterPro" id="IPR016162">
    <property type="entry name" value="Ald_DH_N"/>
</dbReference>
<reference evidence="7" key="1">
    <citation type="submission" date="2021-01" db="EMBL/GenBank/DDBJ databases">
        <authorList>
            <person name="Corre E."/>
            <person name="Pelletier E."/>
            <person name="Niang G."/>
            <person name="Scheremetjew M."/>
            <person name="Finn R."/>
            <person name="Kale V."/>
            <person name="Holt S."/>
            <person name="Cochrane G."/>
            <person name="Meng A."/>
            <person name="Brown T."/>
            <person name="Cohen L."/>
        </authorList>
    </citation>
    <scope>NUCLEOTIDE SEQUENCE</scope>
    <source>
        <strain evidence="7">S3</strain>
    </source>
</reference>
<evidence type="ECO:0000256" key="3">
    <source>
        <dbReference type="ARBA" id="ARBA00023002"/>
    </source>
</evidence>
<dbReference type="GO" id="GO:0006574">
    <property type="term" value="P:L-valine catabolic process"/>
    <property type="evidence" value="ECO:0007669"/>
    <property type="project" value="TreeGrafter"/>
</dbReference>
<gene>
    <name evidence="6" type="ORF">SINC0208_LOCUS12518</name>
    <name evidence="7" type="ORF">SINC0208_LOCUS12519</name>
</gene>
<accession>A0A7S3N1A6</accession>
<keyword evidence="3" id="KW-0560">Oxidoreductase</keyword>
<evidence type="ECO:0000256" key="4">
    <source>
        <dbReference type="ARBA" id="ARBA00023027"/>
    </source>
</evidence>
<dbReference type="AlphaFoldDB" id="A0A7S3N1A6"/>
<dbReference type="EC" id="1.2.1.27" evidence="2"/>
<dbReference type="InterPro" id="IPR016163">
    <property type="entry name" value="Ald_DH_C"/>
</dbReference>
<proteinExistence type="inferred from homology"/>
<dbReference type="GO" id="GO:0005739">
    <property type="term" value="C:mitochondrion"/>
    <property type="evidence" value="ECO:0007669"/>
    <property type="project" value="TreeGrafter"/>
</dbReference>
<sequence length="286" mass="31001">MCTHPDIKAVSFVGGNAAGEYIYKTASNHGKRAQVNMGAKNHAIVMPDADKEDAINALVGACFGSAGQRCMAISVAVMVGESQQWIPEIVEKTKGLTIGIGEENKDISPMNNKAALQRAENIIASSESDGSKILLDGRKPNVPGYENGFFLGPTVIDHAGPGMPCYDDEIFAPVMVIVRANTMDEAIKLINDNEYGNGVAIFTRSGNHARKFQHEIEAGQVGINLPIPVPLPMFSFTGNKASMWGTSNFYGKGAVSFYTQWKTVTARWKEESDEAQKLQTHFPTMK</sequence>
<dbReference type="PROSITE" id="PS00070">
    <property type="entry name" value="ALDEHYDE_DEHYDR_CYS"/>
    <property type="match status" value="1"/>
</dbReference>
<dbReference type="EMBL" id="HBIH01031305">
    <property type="protein sequence ID" value="CAE0331882.1"/>
    <property type="molecule type" value="Transcribed_RNA"/>
</dbReference>
<dbReference type="EMBL" id="HBIH01031306">
    <property type="protein sequence ID" value="CAE0331883.1"/>
    <property type="molecule type" value="Transcribed_RNA"/>
</dbReference>
<keyword evidence="4" id="KW-0520">NAD</keyword>
<dbReference type="Pfam" id="PF00171">
    <property type="entry name" value="Aldedh"/>
    <property type="match status" value="1"/>
</dbReference>
<evidence type="ECO:0000313" key="7">
    <source>
        <dbReference type="EMBL" id="CAE0331883.1"/>
    </source>
</evidence>
<evidence type="ECO:0000313" key="6">
    <source>
        <dbReference type="EMBL" id="CAE0331882.1"/>
    </source>
</evidence>
<dbReference type="SUPFAM" id="SSF53720">
    <property type="entry name" value="ALDH-like"/>
    <property type="match status" value="1"/>
</dbReference>
<organism evidence="7">
    <name type="scientific">Strombidium inclinatum</name>
    <dbReference type="NCBI Taxonomy" id="197538"/>
    <lineage>
        <taxon>Eukaryota</taxon>
        <taxon>Sar</taxon>
        <taxon>Alveolata</taxon>
        <taxon>Ciliophora</taxon>
        <taxon>Intramacronucleata</taxon>
        <taxon>Spirotrichea</taxon>
        <taxon>Oligotrichia</taxon>
        <taxon>Strombidiidae</taxon>
        <taxon>Strombidium</taxon>
    </lineage>
</organism>
<dbReference type="Gene3D" id="3.40.309.10">
    <property type="entry name" value="Aldehyde Dehydrogenase, Chain A, domain 2"/>
    <property type="match status" value="1"/>
</dbReference>
<dbReference type="Gene3D" id="3.40.605.10">
    <property type="entry name" value="Aldehyde Dehydrogenase, Chain A, domain 1"/>
    <property type="match status" value="1"/>
</dbReference>
<feature type="domain" description="Aldehyde dehydrogenase" evidence="5">
    <location>
        <begin position="1"/>
        <end position="264"/>
    </location>
</feature>
<protein>
    <recommendedName>
        <fullName evidence="2">methylmalonate-semialdehyde dehydrogenase (CoA acylating)</fullName>
        <ecNumber evidence="2">1.2.1.27</ecNumber>
    </recommendedName>
</protein>
<dbReference type="InterPro" id="IPR010061">
    <property type="entry name" value="MeMal-semiAld_DH"/>
</dbReference>
<evidence type="ECO:0000256" key="2">
    <source>
        <dbReference type="ARBA" id="ARBA00013048"/>
    </source>
</evidence>
<dbReference type="PANTHER" id="PTHR43866:SF3">
    <property type="entry name" value="METHYLMALONATE-SEMIALDEHYDE DEHYDROGENASE [ACYLATING], MITOCHONDRIAL"/>
    <property type="match status" value="1"/>
</dbReference>
<dbReference type="InterPro" id="IPR016161">
    <property type="entry name" value="Ald_DH/histidinol_DH"/>
</dbReference>
<evidence type="ECO:0000256" key="1">
    <source>
        <dbReference type="ARBA" id="ARBA00009986"/>
    </source>
</evidence>
<name>A0A7S3N1A6_9SPIT</name>
<dbReference type="GO" id="GO:0006210">
    <property type="term" value="P:thymine catabolic process"/>
    <property type="evidence" value="ECO:0007669"/>
    <property type="project" value="TreeGrafter"/>
</dbReference>
<evidence type="ECO:0000259" key="5">
    <source>
        <dbReference type="Pfam" id="PF00171"/>
    </source>
</evidence>
<dbReference type="FunFam" id="3.40.309.10:FF:000002">
    <property type="entry name" value="Methylmalonate-semialdehyde dehydrogenase (Acylating)"/>
    <property type="match status" value="1"/>
</dbReference>
<dbReference type="InterPro" id="IPR015590">
    <property type="entry name" value="Aldehyde_DH_dom"/>
</dbReference>
<dbReference type="InterPro" id="IPR016160">
    <property type="entry name" value="Ald_DH_CS_CYS"/>
</dbReference>